<protein>
    <submittedName>
        <fullName evidence="1">Uncharacterized protein</fullName>
    </submittedName>
</protein>
<dbReference type="EMBL" id="LAZR01052649">
    <property type="protein sequence ID" value="KKK82491.1"/>
    <property type="molecule type" value="Genomic_DNA"/>
</dbReference>
<proteinExistence type="predicted"/>
<sequence length="172" mass="19294">MPDPILTRIRRAWNIFRTGDPGDPYDIGSGSGYRSDRLRMFYNNERSIIASVYNRIGIDVAAVGIQHVRTDEENGRYLDTIDSGLNTCLNVEANIDQSGRAFIQDVVMSMCDEGVVAVVPVDTTINPSVSSSYDVITMRTARILQWYPEHVQVDLYNQATGLYEQITLPKTV</sequence>
<organism evidence="1">
    <name type="scientific">marine sediment metagenome</name>
    <dbReference type="NCBI Taxonomy" id="412755"/>
    <lineage>
        <taxon>unclassified sequences</taxon>
        <taxon>metagenomes</taxon>
        <taxon>ecological metagenomes</taxon>
    </lineage>
</organism>
<feature type="non-terminal residue" evidence="1">
    <location>
        <position position="172"/>
    </location>
</feature>
<accession>A0A0F9BDK0</accession>
<evidence type="ECO:0000313" key="1">
    <source>
        <dbReference type="EMBL" id="KKK82491.1"/>
    </source>
</evidence>
<comment type="caution">
    <text evidence="1">The sequence shown here is derived from an EMBL/GenBank/DDBJ whole genome shotgun (WGS) entry which is preliminary data.</text>
</comment>
<gene>
    <name evidence="1" type="ORF">LCGC14_2802870</name>
</gene>
<name>A0A0F9BDK0_9ZZZZ</name>
<dbReference type="AlphaFoldDB" id="A0A0F9BDK0"/>
<reference evidence="1" key="1">
    <citation type="journal article" date="2015" name="Nature">
        <title>Complex archaea that bridge the gap between prokaryotes and eukaryotes.</title>
        <authorList>
            <person name="Spang A."/>
            <person name="Saw J.H."/>
            <person name="Jorgensen S.L."/>
            <person name="Zaremba-Niedzwiedzka K."/>
            <person name="Martijn J."/>
            <person name="Lind A.E."/>
            <person name="van Eijk R."/>
            <person name="Schleper C."/>
            <person name="Guy L."/>
            <person name="Ettema T.J."/>
        </authorList>
    </citation>
    <scope>NUCLEOTIDE SEQUENCE</scope>
</reference>